<dbReference type="Proteomes" id="UP000676336">
    <property type="component" value="Unassembled WGS sequence"/>
</dbReference>
<gene>
    <name evidence="2" type="ORF">BYL167_LOCUS19913</name>
    <name evidence="3" type="ORF">SMN809_LOCUS21957</name>
</gene>
<dbReference type="AlphaFoldDB" id="A0A8S2S4T3"/>
<protein>
    <recommendedName>
        <fullName evidence="1">RNase L inhibitor RLI-like possible metal-binding domain-containing protein</fullName>
    </recommendedName>
</protein>
<dbReference type="InterPro" id="IPR013283">
    <property type="entry name" value="RLI1"/>
</dbReference>
<sequence>MHGRRPERQDREQESLTRIAIVNNDRCKPKKCNQECKRSCPVNKTGKLCIEVTAESKISHISEE</sequence>
<evidence type="ECO:0000313" key="2">
    <source>
        <dbReference type="EMBL" id="CAF4117645.1"/>
    </source>
</evidence>
<dbReference type="EMBL" id="CAJOBH010008594">
    <property type="protein sequence ID" value="CAF4117645.1"/>
    <property type="molecule type" value="Genomic_DNA"/>
</dbReference>
<feature type="domain" description="RNase L inhibitor RLI-like possible metal-binding" evidence="1">
    <location>
        <begin position="17"/>
        <end position="47"/>
    </location>
</feature>
<dbReference type="PANTHER" id="PTHR19248">
    <property type="entry name" value="ATP-BINDING TRANSPORT PROTEIN-RELATED"/>
    <property type="match status" value="1"/>
</dbReference>
<evidence type="ECO:0000313" key="4">
    <source>
        <dbReference type="Proteomes" id="UP000676336"/>
    </source>
</evidence>
<proteinExistence type="predicted"/>
<comment type="caution">
    <text evidence="3">The sequence shown here is derived from an EMBL/GenBank/DDBJ whole genome shotgun (WGS) entry which is preliminary data.</text>
</comment>
<dbReference type="InterPro" id="IPR007209">
    <property type="entry name" value="RNaseL-inhib-like_metal-bd_dom"/>
</dbReference>
<evidence type="ECO:0000259" key="1">
    <source>
        <dbReference type="Pfam" id="PF04068"/>
    </source>
</evidence>
<organism evidence="3 4">
    <name type="scientific">Rotaria magnacalcarata</name>
    <dbReference type="NCBI Taxonomy" id="392030"/>
    <lineage>
        <taxon>Eukaryota</taxon>
        <taxon>Metazoa</taxon>
        <taxon>Spiralia</taxon>
        <taxon>Gnathifera</taxon>
        <taxon>Rotifera</taxon>
        <taxon>Eurotatoria</taxon>
        <taxon>Bdelloidea</taxon>
        <taxon>Philodinida</taxon>
        <taxon>Philodinidae</taxon>
        <taxon>Rotaria</taxon>
    </lineage>
</organism>
<evidence type="ECO:0000313" key="3">
    <source>
        <dbReference type="EMBL" id="CAF4202600.1"/>
    </source>
</evidence>
<reference evidence="3" key="1">
    <citation type="submission" date="2021-02" db="EMBL/GenBank/DDBJ databases">
        <authorList>
            <person name="Nowell W R."/>
        </authorList>
    </citation>
    <scope>NUCLEOTIDE SEQUENCE</scope>
</reference>
<name>A0A8S2S4T3_9BILA</name>
<feature type="non-terminal residue" evidence="3">
    <location>
        <position position="1"/>
    </location>
</feature>
<dbReference type="Pfam" id="PF04068">
    <property type="entry name" value="Fer4_RLI"/>
    <property type="match status" value="1"/>
</dbReference>
<dbReference type="EMBL" id="CAJOBI010018811">
    <property type="protein sequence ID" value="CAF4202600.1"/>
    <property type="molecule type" value="Genomic_DNA"/>
</dbReference>
<accession>A0A8S2S4T3</accession>
<dbReference type="Proteomes" id="UP000681967">
    <property type="component" value="Unassembled WGS sequence"/>
</dbReference>